<evidence type="ECO:0000256" key="2">
    <source>
        <dbReference type="ARBA" id="ARBA00022729"/>
    </source>
</evidence>
<evidence type="ECO:0000256" key="1">
    <source>
        <dbReference type="ARBA" id="ARBA00010333"/>
    </source>
</evidence>
<comment type="caution">
    <text evidence="5">The sequence shown here is derived from an EMBL/GenBank/DDBJ whole genome shotgun (WGS) entry which is preliminary data.</text>
</comment>
<gene>
    <name evidence="5" type="ORF">V0R53_20165</name>
</gene>
<keyword evidence="6" id="KW-1185">Reference proteome</keyword>
<dbReference type="Pfam" id="PF00497">
    <property type="entry name" value="SBP_bac_3"/>
    <property type="match status" value="1"/>
</dbReference>
<reference evidence="5 6" key="1">
    <citation type="submission" date="2024-01" db="EMBL/GenBank/DDBJ databases">
        <title>Unpublished Manusciprt.</title>
        <authorList>
            <person name="Duman M."/>
            <person name="Valdes E.G."/>
            <person name="Ajmi N."/>
            <person name="Altun S."/>
            <person name="Saticioglu I.B."/>
        </authorList>
    </citation>
    <scope>NUCLEOTIDE SEQUENCE [LARGE SCALE GENOMIC DNA]</scope>
    <source>
        <strain evidence="5 6">120P</strain>
    </source>
</reference>
<sequence>MAALLRVLGLLGLLLALNTAHAQKLRLVADVWPPFTGADLPGGGLATVIVTTALHRAGYDSEFEQAPWARALMGVEEGRYDVLVNAWFNDSRTLIGAFSTSYLTNRIRLLKRKGDPLKFKTLGDLSPYPIAVVRDYAYSPAFDTDARLQKIPVRNFSVAVRMLAAGRVGLTVEDEQVARYMLQREPRSLRDSVEFVDKPLGENTLHILVSLKNPRHEQIIAGFNRAIKEMRADGSYDRLLKRSGF</sequence>
<dbReference type="PANTHER" id="PTHR35936">
    <property type="entry name" value="MEMBRANE-BOUND LYTIC MUREIN TRANSGLYCOSYLASE F"/>
    <property type="match status" value="1"/>
</dbReference>
<evidence type="ECO:0000256" key="3">
    <source>
        <dbReference type="SAM" id="SignalP"/>
    </source>
</evidence>
<feature type="domain" description="Solute-binding protein family 3/N-terminal" evidence="4">
    <location>
        <begin position="24"/>
        <end position="243"/>
    </location>
</feature>
<protein>
    <submittedName>
        <fullName evidence="5">Transporter substrate-binding domain-containing protein</fullName>
    </submittedName>
</protein>
<dbReference type="PANTHER" id="PTHR35936:SF25">
    <property type="entry name" value="ABC TRANSPORTER SUBSTRATE-BINDING PROTEIN"/>
    <property type="match status" value="1"/>
</dbReference>
<dbReference type="AlphaFoldDB" id="A0AB35WW89"/>
<evidence type="ECO:0000313" key="6">
    <source>
        <dbReference type="Proteomes" id="UP001307839"/>
    </source>
</evidence>
<dbReference type="EMBL" id="JAZDQP010000015">
    <property type="protein sequence ID" value="MEE1868702.1"/>
    <property type="molecule type" value="Genomic_DNA"/>
</dbReference>
<evidence type="ECO:0000259" key="4">
    <source>
        <dbReference type="SMART" id="SM00062"/>
    </source>
</evidence>
<proteinExistence type="inferred from homology"/>
<organism evidence="5 6">
    <name type="scientific">Pseudomonas auratipiscis</name>
    <dbReference type="NCBI Taxonomy" id="3115853"/>
    <lineage>
        <taxon>Bacteria</taxon>
        <taxon>Pseudomonadati</taxon>
        <taxon>Pseudomonadota</taxon>
        <taxon>Gammaproteobacteria</taxon>
        <taxon>Pseudomonadales</taxon>
        <taxon>Pseudomonadaceae</taxon>
        <taxon>Pseudomonas</taxon>
    </lineage>
</organism>
<dbReference type="RefSeq" id="WP_136478463.1">
    <property type="nucleotide sequence ID" value="NZ_JAZDCU010000010.1"/>
</dbReference>
<keyword evidence="2 3" id="KW-0732">Signal</keyword>
<feature type="signal peptide" evidence="3">
    <location>
        <begin position="1"/>
        <end position="22"/>
    </location>
</feature>
<name>A0AB35WW89_9PSED</name>
<feature type="chain" id="PRO_5044202300" evidence="3">
    <location>
        <begin position="23"/>
        <end position="245"/>
    </location>
</feature>
<dbReference type="SUPFAM" id="SSF53850">
    <property type="entry name" value="Periplasmic binding protein-like II"/>
    <property type="match status" value="1"/>
</dbReference>
<accession>A0AB35WW89</accession>
<dbReference type="Proteomes" id="UP001307839">
    <property type="component" value="Unassembled WGS sequence"/>
</dbReference>
<evidence type="ECO:0000313" key="5">
    <source>
        <dbReference type="EMBL" id="MEE1868702.1"/>
    </source>
</evidence>
<comment type="similarity">
    <text evidence="1">Belongs to the bacterial solute-binding protein 3 family.</text>
</comment>
<dbReference type="InterPro" id="IPR001638">
    <property type="entry name" value="Solute-binding_3/MltF_N"/>
</dbReference>
<dbReference type="Gene3D" id="3.40.190.10">
    <property type="entry name" value="Periplasmic binding protein-like II"/>
    <property type="match status" value="2"/>
</dbReference>
<dbReference type="SMART" id="SM00062">
    <property type="entry name" value="PBPb"/>
    <property type="match status" value="1"/>
</dbReference>